<dbReference type="Gramene" id="Kaladp0015s0081.1.v1.1">
    <property type="protein sequence ID" value="Kaladp0015s0081.1.v1.1.CDS.1"/>
    <property type="gene ID" value="Kaladp0015s0081.v1.1"/>
</dbReference>
<name>A0A7N0SZ54_KALFE</name>
<proteinExistence type="predicted"/>
<keyword evidence="2" id="KW-1185">Reference proteome</keyword>
<dbReference type="AlphaFoldDB" id="A0A7N0SZ54"/>
<evidence type="ECO:0000313" key="2">
    <source>
        <dbReference type="Proteomes" id="UP000594263"/>
    </source>
</evidence>
<protein>
    <submittedName>
        <fullName evidence="1">Uncharacterized protein</fullName>
    </submittedName>
</protein>
<organism evidence="1 2">
    <name type="scientific">Kalanchoe fedtschenkoi</name>
    <name type="common">Lavender scallops</name>
    <name type="synonym">South American air plant</name>
    <dbReference type="NCBI Taxonomy" id="63787"/>
    <lineage>
        <taxon>Eukaryota</taxon>
        <taxon>Viridiplantae</taxon>
        <taxon>Streptophyta</taxon>
        <taxon>Embryophyta</taxon>
        <taxon>Tracheophyta</taxon>
        <taxon>Spermatophyta</taxon>
        <taxon>Magnoliopsida</taxon>
        <taxon>eudicotyledons</taxon>
        <taxon>Gunneridae</taxon>
        <taxon>Pentapetalae</taxon>
        <taxon>Saxifragales</taxon>
        <taxon>Crassulaceae</taxon>
        <taxon>Kalanchoe</taxon>
    </lineage>
</organism>
<sequence>MVARMGTTRSLHGYVRHWAAMHWMRRAVLGGSGTWPLWMMSDGVDRRDGTTGQNSTTPTAMLASSLGRGFLAILN</sequence>
<reference evidence="1" key="1">
    <citation type="submission" date="2021-01" db="UniProtKB">
        <authorList>
            <consortium name="EnsemblPlants"/>
        </authorList>
    </citation>
    <scope>IDENTIFICATION</scope>
</reference>
<evidence type="ECO:0000313" key="1">
    <source>
        <dbReference type="EnsemblPlants" id="Kaladp0015s0081.1.v1.1.CDS.1"/>
    </source>
</evidence>
<accession>A0A7N0SZ54</accession>
<dbReference type="EnsemblPlants" id="Kaladp0015s0081.1.v1.1">
    <property type="protein sequence ID" value="Kaladp0015s0081.1.v1.1.CDS.1"/>
    <property type="gene ID" value="Kaladp0015s0081.v1.1"/>
</dbReference>
<dbReference type="Proteomes" id="UP000594263">
    <property type="component" value="Unplaced"/>
</dbReference>